<sequence length="204" mass="20425">MLVQPLLLTAILASLASSTTTTTNPSPQIPEFKNIFPLPTQTPDSPHRASKPLMRVDSPSEEIGLSGMSSTANANGPPTQTQRLEYEYVTETVSECDCETSSASAHVPLSSAHGVAAGLMSSSARTAVGTSATPTAGRVFGASASASSRRLFGTSSAVAVPSGVDAVGSGRPQVFEGGAAAGGGVSGLTGVVVFLGAVGFLMVL</sequence>
<organism evidence="4 5">
    <name type="scientific">Aspergillus leporis</name>
    <dbReference type="NCBI Taxonomy" id="41062"/>
    <lineage>
        <taxon>Eukaryota</taxon>
        <taxon>Fungi</taxon>
        <taxon>Dikarya</taxon>
        <taxon>Ascomycota</taxon>
        <taxon>Pezizomycotina</taxon>
        <taxon>Eurotiomycetes</taxon>
        <taxon>Eurotiomycetidae</taxon>
        <taxon>Eurotiales</taxon>
        <taxon>Aspergillaceae</taxon>
        <taxon>Aspergillus</taxon>
        <taxon>Aspergillus subgen. Circumdati</taxon>
    </lineage>
</organism>
<dbReference type="AlphaFoldDB" id="A0A5N5XDU5"/>
<keyword evidence="2" id="KW-1133">Transmembrane helix</keyword>
<feature type="compositionally biased region" description="Polar residues" evidence="1">
    <location>
        <begin position="67"/>
        <end position="80"/>
    </location>
</feature>
<evidence type="ECO:0000256" key="2">
    <source>
        <dbReference type="SAM" id="Phobius"/>
    </source>
</evidence>
<feature type="region of interest" description="Disordered" evidence="1">
    <location>
        <begin position="59"/>
        <end position="80"/>
    </location>
</feature>
<feature type="signal peptide" evidence="3">
    <location>
        <begin position="1"/>
        <end position="18"/>
    </location>
</feature>
<feature type="transmembrane region" description="Helical" evidence="2">
    <location>
        <begin position="179"/>
        <end position="203"/>
    </location>
</feature>
<evidence type="ECO:0000256" key="3">
    <source>
        <dbReference type="SAM" id="SignalP"/>
    </source>
</evidence>
<evidence type="ECO:0000313" key="5">
    <source>
        <dbReference type="Proteomes" id="UP000326565"/>
    </source>
</evidence>
<evidence type="ECO:0000256" key="1">
    <source>
        <dbReference type="SAM" id="MobiDB-lite"/>
    </source>
</evidence>
<dbReference type="Proteomes" id="UP000326565">
    <property type="component" value="Unassembled WGS sequence"/>
</dbReference>
<dbReference type="OrthoDB" id="10488193at2759"/>
<keyword evidence="3" id="KW-0732">Signal</keyword>
<feature type="chain" id="PRO_5024859942" description="GPI anchored protein" evidence="3">
    <location>
        <begin position="19"/>
        <end position="204"/>
    </location>
</feature>
<proteinExistence type="predicted"/>
<name>A0A5N5XDU5_9EURO</name>
<gene>
    <name evidence="4" type="ORF">BDV29DRAFT_152330</name>
</gene>
<reference evidence="4 5" key="1">
    <citation type="submission" date="2019-04" db="EMBL/GenBank/DDBJ databases">
        <title>Friends and foes A comparative genomics study of 23 Aspergillus species from section Flavi.</title>
        <authorList>
            <consortium name="DOE Joint Genome Institute"/>
            <person name="Kjaerbolling I."/>
            <person name="Vesth T."/>
            <person name="Frisvad J.C."/>
            <person name="Nybo J.L."/>
            <person name="Theobald S."/>
            <person name="Kildgaard S."/>
            <person name="Isbrandt T."/>
            <person name="Kuo A."/>
            <person name="Sato A."/>
            <person name="Lyhne E.K."/>
            <person name="Kogle M.E."/>
            <person name="Wiebenga A."/>
            <person name="Kun R.S."/>
            <person name="Lubbers R.J."/>
            <person name="Makela M.R."/>
            <person name="Barry K."/>
            <person name="Chovatia M."/>
            <person name="Clum A."/>
            <person name="Daum C."/>
            <person name="Haridas S."/>
            <person name="He G."/>
            <person name="LaButti K."/>
            <person name="Lipzen A."/>
            <person name="Mondo S."/>
            <person name="Riley R."/>
            <person name="Salamov A."/>
            <person name="Simmons B.A."/>
            <person name="Magnuson J.K."/>
            <person name="Henrissat B."/>
            <person name="Mortensen U.H."/>
            <person name="Larsen T.O."/>
            <person name="Devries R.P."/>
            <person name="Grigoriev I.V."/>
            <person name="Machida M."/>
            <person name="Baker S.E."/>
            <person name="Andersen M.R."/>
        </authorList>
    </citation>
    <scope>NUCLEOTIDE SEQUENCE [LARGE SCALE GENOMIC DNA]</scope>
    <source>
        <strain evidence="4 5">CBS 151.66</strain>
    </source>
</reference>
<accession>A0A5N5XDU5</accession>
<keyword evidence="2" id="KW-0472">Membrane</keyword>
<protein>
    <recommendedName>
        <fullName evidence="6">GPI anchored protein</fullName>
    </recommendedName>
</protein>
<keyword evidence="5" id="KW-1185">Reference proteome</keyword>
<evidence type="ECO:0008006" key="6">
    <source>
        <dbReference type="Google" id="ProtNLM"/>
    </source>
</evidence>
<keyword evidence="2" id="KW-0812">Transmembrane</keyword>
<evidence type="ECO:0000313" key="4">
    <source>
        <dbReference type="EMBL" id="KAB8078948.1"/>
    </source>
</evidence>
<dbReference type="EMBL" id="ML732154">
    <property type="protein sequence ID" value="KAB8078948.1"/>
    <property type="molecule type" value="Genomic_DNA"/>
</dbReference>